<dbReference type="EMBL" id="JAESIL010000006">
    <property type="protein sequence ID" value="MBL3577045.1"/>
    <property type="molecule type" value="Genomic_DNA"/>
</dbReference>
<evidence type="ECO:0000313" key="2">
    <source>
        <dbReference type="Proteomes" id="UP000635853"/>
    </source>
</evidence>
<dbReference type="Proteomes" id="UP000635853">
    <property type="component" value="Unassembled WGS sequence"/>
</dbReference>
<comment type="caution">
    <text evidence="1">The sequence shown here is derived from an EMBL/GenBank/DDBJ whole genome shotgun (WGS) entry which is preliminary data.</text>
</comment>
<evidence type="ECO:0008006" key="3">
    <source>
        <dbReference type="Google" id="ProtNLM"/>
    </source>
</evidence>
<proteinExistence type="predicted"/>
<protein>
    <recommendedName>
        <fullName evidence="3">Tail protein</fullName>
    </recommendedName>
</protein>
<organism evidence="1 2">
    <name type="scientific">Rhodovulum visakhapatnamense</name>
    <dbReference type="NCBI Taxonomy" id="364297"/>
    <lineage>
        <taxon>Bacteria</taxon>
        <taxon>Pseudomonadati</taxon>
        <taxon>Pseudomonadota</taxon>
        <taxon>Alphaproteobacteria</taxon>
        <taxon>Rhodobacterales</taxon>
        <taxon>Paracoccaceae</taxon>
        <taxon>Rhodovulum</taxon>
    </lineage>
</organism>
<accession>A0ABS1RBN0</accession>
<dbReference type="RefSeq" id="WP_202299309.1">
    <property type="nucleotide sequence ID" value="NZ_JAESIL010000006.1"/>
</dbReference>
<name>A0ABS1RBN0_9RHOB</name>
<sequence>MAEKVDAKGPSTGSDFSMQIRNAGGAILLDAAKTNWGVAELPAEVGATLAVDVQAGTVHSIPFSAFGSGVIAATVVTQPTGAASRVHVSVASGQVLVNSVDWADLRRDPTRSRKRDSALDLPTVYYFMNGGDPDYEHSPLTTFSNKTEDTGSLTTRAEELAFTFQVSVAQAGEDPVLVEVTATPVACKTLCGWSCGRGIKLAVDGNDATVLEPGERHASIHVSLSASAYTKAEVVAEIANADITDARVDDYIAAQLTPGGGEVSGVSVSYNPTTYYGSQAKPLTPDDAKGIITSLAGTHGFQTVHICFERGYDYSTYPGIVLLGGQGLLRPHAVLAWGEGAPPIIPGMKFLGDYKSHGLFISGIKFALPGGIESFAGTNIILENSETRGPVLFNKSGLDGLYHPRFTVRNCILPQSINPVDGSSGDIWKGIYRDSCIKPGEECYGVHIQGCFIGWGACSPQYVNTAGADGIPGAKDDTYGYQKIGSDPRWELDGYATPGPNMWTHPFYMDGNTHDINLRDNFVLGSGGSLTQMRGGAVMRNCAWSYGNQAFSFGRGVFADDGKSILSEYSDDGKTLLFDCADGHASLAHDVVVSLAAYMHGPASGNALSEGVAYACPVLSLDRLLVLHDLDPNNPADADRLNSTWISFVADRKDGLIARAGFFGPGEVYENYPPAMKNTVAKWGTQTYNPDGLDLSRVDDATIFRWYDAQRGNAPDTTTDIMDVYWWLREHQGPEIKALTTSFIQFCQNIVGIAPNWRTSAAACSLVPYLVEDGCRWDNPNNWGGDLIPGSFAGDTVALNGHKVFFQDHTLTVAGLDLGTGGHVHAVNGRLNVSAAPTCTGGGVFTIDGCGQIWVAGYTDTDPLTITIIGGRFANTGIFSGPADITLDATLDKFGNHDPHEVADLILAYGEASWTIKSGRTLSIKGHKVLVGFDGTGGTTAALTVESGGKIRLITDGSGQLPTIRECRFGVRGEDPTDVVSSVTLAPGSTLEVDCRSIMVAGTYTLISVDSLTTTGATLTAINVPSGLSASFPAASGGVQTMVLS</sequence>
<evidence type="ECO:0000313" key="1">
    <source>
        <dbReference type="EMBL" id="MBL3577045.1"/>
    </source>
</evidence>
<keyword evidence="2" id="KW-1185">Reference proteome</keyword>
<reference evidence="2" key="1">
    <citation type="submission" date="2021-01" db="EMBL/GenBank/DDBJ databases">
        <title>Draft genomes of Rhodovulum sulfidophilum.</title>
        <authorList>
            <person name="Guzman M.S."/>
        </authorList>
    </citation>
    <scope>NUCLEOTIDE SEQUENCE [LARGE SCALE GENOMIC DNA]</scope>
    <source>
        <strain evidence="2">AB19</strain>
    </source>
</reference>
<gene>
    <name evidence="1" type="ORF">JMJ92_02565</name>
</gene>